<dbReference type="Pfam" id="PF08241">
    <property type="entry name" value="Methyltransf_11"/>
    <property type="match status" value="1"/>
</dbReference>
<protein>
    <recommendedName>
        <fullName evidence="1">Methyltransferase type 11 domain-containing protein</fullName>
    </recommendedName>
</protein>
<dbReference type="InterPro" id="IPR013216">
    <property type="entry name" value="Methyltransf_11"/>
</dbReference>
<accession>A0A2A5AU82</accession>
<dbReference type="Gene3D" id="3.40.50.150">
    <property type="entry name" value="Vaccinia Virus protein VP39"/>
    <property type="match status" value="1"/>
</dbReference>
<dbReference type="AlphaFoldDB" id="A0A2A5AU82"/>
<dbReference type="InterPro" id="IPR029063">
    <property type="entry name" value="SAM-dependent_MTases_sf"/>
</dbReference>
<dbReference type="Proteomes" id="UP000218327">
    <property type="component" value="Unassembled WGS sequence"/>
</dbReference>
<evidence type="ECO:0000313" key="2">
    <source>
        <dbReference type="EMBL" id="PCJ22328.1"/>
    </source>
</evidence>
<evidence type="ECO:0000259" key="1">
    <source>
        <dbReference type="Pfam" id="PF08241"/>
    </source>
</evidence>
<dbReference type="PANTHER" id="PTHR43861">
    <property type="entry name" value="TRANS-ACONITATE 2-METHYLTRANSFERASE-RELATED"/>
    <property type="match status" value="1"/>
</dbReference>
<dbReference type="EMBL" id="NVVJ01000065">
    <property type="protein sequence ID" value="PCJ22328.1"/>
    <property type="molecule type" value="Genomic_DNA"/>
</dbReference>
<proteinExistence type="predicted"/>
<gene>
    <name evidence="2" type="ORF">COA96_14755</name>
</gene>
<reference evidence="3" key="1">
    <citation type="submission" date="2017-08" db="EMBL/GenBank/DDBJ databases">
        <title>A dynamic microbial community with high functional redundancy inhabits the cold, oxic subseafloor aquifer.</title>
        <authorList>
            <person name="Tully B.J."/>
            <person name="Wheat C.G."/>
            <person name="Glazer B.T."/>
            <person name="Huber J.A."/>
        </authorList>
    </citation>
    <scope>NUCLEOTIDE SEQUENCE [LARGE SCALE GENOMIC DNA]</scope>
</reference>
<organism evidence="2 3">
    <name type="scientific">SAR86 cluster bacterium</name>
    <dbReference type="NCBI Taxonomy" id="2030880"/>
    <lineage>
        <taxon>Bacteria</taxon>
        <taxon>Pseudomonadati</taxon>
        <taxon>Pseudomonadota</taxon>
        <taxon>Gammaproteobacteria</taxon>
        <taxon>SAR86 cluster</taxon>
    </lineage>
</organism>
<comment type="caution">
    <text evidence="2">The sequence shown here is derived from an EMBL/GenBank/DDBJ whole genome shotgun (WGS) entry which is preliminary data.</text>
</comment>
<sequence>MEKNEFKLMWEDMQKAGYFSNHPHYSDHYGQEPTEQEQELDNKLLALDFSTNDICMPVPYSDALERSVKRTEAIWLNQMFSLPKAGVALDIGCGFGRSVSWMCQQYDQVIGTDISAEVISTARQRCAELENAVFYVNEADSLPAEIEPNSIDVAYIFTVFQHVPREYALEILKNAERVLKKDGQVVFNLIANINENVNDGKIDTEWAIGYSEEQALALLEQANLKLNKIVKWFRPETETCWLWVSAFSE</sequence>
<dbReference type="SUPFAM" id="SSF53335">
    <property type="entry name" value="S-adenosyl-L-methionine-dependent methyltransferases"/>
    <property type="match status" value="1"/>
</dbReference>
<dbReference type="CDD" id="cd02440">
    <property type="entry name" value="AdoMet_MTases"/>
    <property type="match status" value="1"/>
</dbReference>
<dbReference type="GO" id="GO:0008757">
    <property type="term" value="F:S-adenosylmethionine-dependent methyltransferase activity"/>
    <property type="evidence" value="ECO:0007669"/>
    <property type="project" value="InterPro"/>
</dbReference>
<evidence type="ECO:0000313" key="3">
    <source>
        <dbReference type="Proteomes" id="UP000218327"/>
    </source>
</evidence>
<name>A0A2A5AU82_9GAMM</name>
<feature type="domain" description="Methyltransferase type 11" evidence="1">
    <location>
        <begin position="89"/>
        <end position="187"/>
    </location>
</feature>